<dbReference type="Pfam" id="PF00392">
    <property type="entry name" value="GntR"/>
    <property type="match status" value="1"/>
</dbReference>
<dbReference type="AlphaFoldDB" id="D3PNA2"/>
<dbReference type="PROSITE" id="PS50949">
    <property type="entry name" value="HTH_GNTR"/>
    <property type="match status" value="1"/>
</dbReference>
<gene>
    <name evidence="5" type="ordered locus">Mrub_2680</name>
    <name evidence="6" type="ORF">K649_09145</name>
</gene>
<evidence type="ECO:0000313" key="5">
    <source>
        <dbReference type="EMBL" id="ADD29429.1"/>
    </source>
</evidence>
<reference evidence="6" key="2">
    <citation type="submission" date="2013-04" db="EMBL/GenBank/DDBJ databases">
        <title>Non-Hybrid, Finished Microbial Genome Assemblies from Long-Read SMRT Sequencing Data.</title>
        <authorList>
            <person name="Klammer A."/>
            <person name="Drake J."/>
            <person name="Heiner C."/>
            <person name="Clum A."/>
            <person name="Copeland A."/>
            <person name="Huddleston J."/>
            <person name="Eichler E."/>
            <person name="Turner S.W."/>
        </authorList>
    </citation>
    <scope>NUCLEOTIDE SEQUENCE</scope>
    <source>
        <strain evidence="6">DSM 1279</strain>
    </source>
</reference>
<dbReference type="InterPro" id="IPR000524">
    <property type="entry name" value="Tscrpt_reg_HTH_GntR"/>
</dbReference>
<dbReference type="RefSeq" id="WP_013014927.1">
    <property type="nucleotide sequence ID" value="NC_013946.1"/>
</dbReference>
<protein>
    <submittedName>
        <fullName evidence="6">GntR family transcriptional regulator</fullName>
    </submittedName>
    <submittedName>
        <fullName evidence="5">Transcriptional regulator, GntR family</fullName>
    </submittedName>
</protein>
<dbReference type="Pfam" id="PF07729">
    <property type="entry name" value="FCD"/>
    <property type="match status" value="1"/>
</dbReference>
<reference evidence="6 8" key="3">
    <citation type="submission" date="2013-04" db="EMBL/GenBank/DDBJ databases">
        <authorList>
            <person name="Chin J."/>
            <person name="Alexander D.H."/>
            <person name="Marks P."/>
            <person name="Korlach J."/>
            <person name="Clum A."/>
            <person name="Copeland A."/>
        </authorList>
    </citation>
    <scope>NUCLEOTIDE SEQUENCE [LARGE SCALE GENOMIC DNA]</scope>
    <source>
        <strain evidence="8">ATCC 35948 / DSM 1279 / VKM B-1258 / 21</strain>
        <strain evidence="6">DSM 1279</strain>
    </source>
</reference>
<evidence type="ECO:0000256" key="2">
    <source>
        <dbReference type="ARBA" id="ARBA00023125"/>
    </source>
</evidence>
<feature type="domain" description="HTH gntR-type" evidence="4">
    <location>
        <begin position="7"/>
        <end position="74"/>
    </location>
</feature>
<dbReference type="PRINTS" id="PR00035">
    <property type="entry name" value="HTHGNTR"/>
</dbReference>
<dbReference type="GO" id="GO:0003700">
    <property type="term" value="F:DNA-binding transcription factor activity"/>
    <property type="evidence" value="ECO:0007669"/>
    <property type="project" value="InterPro"/>
</dbReference>
<dbReference type="PATRIC" id="fig|504728.9.peg.1884"/>
<dbReference type="EMBL" id="CP001743">
    <property type="protein sequence ID" value="ADD29429.1"/>
    <property type="molecule type" value="Genomic_DNA"/>
</dbReference>
<dbReference type="InterPro" id="IPR036390">
    <property type="entry name" value="WH_DNA-bd_sf"/>
</dbReference>
<dbReference type="OrthoDB" id="114741at2"/>
<dbReference type="Gene3D" id="1.10.10.10">
    <property type="entry name" value="Winged helix-like DNA-binding domain superfamily/Winged helix DNA-binding domain"/>
    <property type="match status" value="1"/>
</dbReference>
<sequence length="229" mass="25592">MPVSEKATETQTAYYRVRQAILAEELLPGQRLVEKELAERFGLGRAAIRTALARLEQEGLVKSEPFRGATVRAIDEAEAVEILEARAALESLAARYAARKATPEQVERLEDILRQMEARYEAGDLLGMSELNSELHQRLLEIAGHRTAARLIESLRAQNVRHQFRTILVPGRSRRSLEEHRRIVQAVAAHDEEKAAQAMLEHLSQVAEALRQSAALTTPQPPSPILEEA</sequence>
<evidence type="ECO:0000256" key="1">
    <source>
        <dbReference type="ARBA" id="ARBA00023015"/>
    </source>
</evidence>
<dbReference type="EMBL" id="CP005385">
    <property type="protein sequence ID" value="AGK05122.1"/>
    <property type="molecule type" value="Genomic_DNA"/>
</dbReference>
<reference evidence="5 7" key="1">
    <citation type="journal article" date="2010" name="Stand. Genomic Sci.">
        <title>Complete genome sequence of Meiothermus ruber type strain (21).</title>
        <authorList>
            <person name="Tindall B.J."/>
            <person name="Sikorski J."/>
            <person name="Lucas S."/>
            <person name="Goltsman E."/>
            <person name="Copeland A."/>
            <person name="Glavina Del Rio T."/>
            <person name="Nolan M."/>
            <person name="Tice H."/>
            <person name="Cheng J.F."/>
            <person name="Han C."/>
            <person name="Pitluck S."/>
            <person name="Liolios K."/>
            <person name="Ivanova N."/>
            <person name="Mavromatis K."/>
            <person name="Ovchinnikova G."/>
            <person name="Pati A."/>
            <person name="Fahnrich R."/>
            <person name="Goodwin L."/>
            <person name="Chen A."/>
            <person name="Palaniappan K."/>
            <person name="Land M."/>
            <person name="Hauser L."/>
            <person name="Chang Y.J."/>
            <person name="Jeffries C.D."/>
            <person name="Rohde M."/>
            <person name="Goker M."/>
            <person name="Woyke T."/>
            <person name="Bristow J."/>
            <person name="Eisen J.A."/>
            <person name="Markowitz V."/>
            <person name="Hugenholtz P."/>
            <person name="Kyrpides N.C."/>
            <person name="Klenk H.P."/>
            <person name="Lapidus A."/>
        </authorList>
    </citation>
    <scope>NUCLEOTIDE SEQUENCE [LARGE SCALE GENOMIC DNA]</scope>
    <source>
        <strain evidence="7">ATCC 35948 / DSM 1279 / VKM B-1258 / 21</strain>
        <strain evidence="5">DSM 1279</strain>
    </source>
</reference>
<evidence type="ECO:0000259" key="4">
    <source>
        <dbReference type="PROSITE" id="PS50949"/>
    </source>
</evidence>
<evidence type="ECO:0000256" key="3">
    <source>
        <dbReference type="ARBA" id="ARBA00023163"/>
    </source>
</evidence>
<dbReference type="Gene3D" id="1.20.120.530">
    <property type="entry name" value="GntR ligand-binding domain-like"/>
    <property type="match status" value="1"/>
</dbReference>
<dbReference type="PANTHER" id="PTHR43537:SF5">
    <property type="entry name" value="UXU OPERON TRANSCRIPTIONAL REGULATOR"/>
    <property type="match status" value="1"/>
</dbReference>
<dbReference type="InterPro" id="IPR011711">
    <property type="entry name" value="GntR_C"/>
</dbReference>
<dbReference type="SUPFAM" id="SSF48008">
    <property type="entry name" value="GntR ligand-binding domain-like"/>
    <property type="match status" value="1"/>
</dbReference>
<evidence type="ECO:0000313" key="7">
    <source>
        <dbReference type="Proteomes" id="UP000006655"/>
    </source>
</evidence>
<dbReference type="SUPFAM" id="SSF46785">
    <property type="entry name" value="Winged helix' DNA-binding domain"/>
    <property type="match status" value="1"/>
</dbReference>
<dbReference type="GO" id="GO:0003677">
    <property type="term" value="F:DNA binding"/>
    <property type="evidence" value="ECO:0007669"/>
    <property type="project" value="UniProtKB-KW"/>
</dbReference>
<evidence type="ECO:0000313" key="8">
    <source>
        <dbReference type="Proteomes" id="UP000013026"/>
    </source>
</evidence>
<proteinExistence type="predicted"/>
<dbReference type="Proteomes" id="UP000013026">
    <property type="component" value="Chromosome"/>
</dbReference>
<keyword evidence="7" id="KW-1185">Reference proteome</keyword>
<dbReference type="eggNOG" id="COG1802">
    <property type="taxonomic scope" value="Bacteria"/>
</dbReference>
<keyword evidence="2" id="KW-0238">DNA-binding</keyword>
<organism evidence="6 8">
    <name type="scientific">Meiothermus ruber (strain ATCC 35948 / DSM 1279 / VKM B-1258 / 21)</name>
    <name type="common">Thermus ruber</name>
    <dbReference type="NCBI Taxonomy" id="504728"/>
    <lineage>
        <taxon>Bacteria</taxon>
        <taxon>Thermotogati</taxon>
        <taxon>Deinococcota</taxon>
        <taxon>Deinococci</taxon>
        <taxon>Thermales</taxon>
        <taxon>Thermaceae</taxon>
        <taxon>Meiothermus</taxon>
    </lineage>
</organism>
<dbReference type="InterPro" id="IPR036388">
    <property type="entry name" value="WH-like_DNA-bd_sf"/>
</dbReference>
<name>D3PNA2_MEIRD</name>
<dbReference type="SMART" id="SM00895">
    <property type="entry name" value="FCD"/>
    <property type="match status" value="1"/>
</dbReference>
<dbReference type="SMART" id="SM00345">
    <property type="entry name" value="HTH_GNTR"/>
    <property type="match status" value="1"/>
</dbReference>
<dbReference type="KEGG" id="mrb:Mrub_2680"/>
<dbReference type="PANTHER" id="PTHR43537">
    <property type="entry name" value="TRANSCRIPTIONAL REGULATOR, GNTR FAMILY"/>
    <property type="match status" value="1"/>
</dbReference>
<evidence type="ECO:0000313" key="6">
    <source>
        <dbReference type="EMBL" id="AGK05122.1"/>
    </source>
</evidence>
<dbReference type="KEGG" id="mre:K649_09145"/>
<accession>D3PNA2</accession>
<dbReference type="STRING" id="504728.K649_09145"/>
<dbReference type="Proteomes" id="UP000006655">
    <property type="component" value="Chromosome"/>
</dbReference>
<dbReference type="InterPro" id="IPR008920">
    <property type="entry name" value="TF_FadR/GntR_C"/>
</dbReference>
<keyword evidence="3" id="KW-0804">Transcription</keyword>
<keyword evidence="1" id="KW-0805">Transcription regulation</keyword>